<name>A0A540L769_MALBA</name>
<dbReference type="Proteomes" id="UP000315295">
    <property type="component" value="Unassembled WGS sequence"/>
</dbReference>
<keyword evidence="2" id="KW-1185">Reference proteome</keyword>
<reference evidence="1 2" key="1">
    <citation type="journal article" date="2019" name="G3 (Bethesda)">
        <title>Sequencing of a Wild Apple (Malus baccata) Genome Unravels the Differences Between Cultivated and Wild Apple Species Regarding Disease Resistance and Cold Tolerance.</title>
        <authorList>
            <person name="Chen X."/>
        </authorList>
    </citation>
    <scope>NUCLEOTIDE SEQUENCE [LARGE SCALE GENOMIC DNA]</scope>
    <source>
        <strain evidence="2">cv. Shandingzi</strain>
        <tissue evidence="1">Leaves</tissue>
    </source>
</reference>
<protein>
    <submittedName>
        <fullName evidence="1">Uncharacterized protein</fullName>
    </submittedName>
</protein>
<evidence type="ECO:0000313" key="1">
    <source>
        <dbReference type="EMBL" id="TQD82328.1"/>
    </source>
</evidence>
<dbReference type="EMBL" id="VIEB01000727">
    <property type="protein sequence ID" value="TQD82328.1"/>
    <property type="molecule type" value="Genomic_DNA"/>
</dbReference>
<accession>A0A540L769</accession>
<gene>
    <name evidence="1" type="ORF">C1H46_032124</name>
</gene>
<dbReference type="Gene3D" id="6.10.140.1230">
    <property type="match status" value="1"/>
</dbReference>
<dbReference type="AlphaFoldDB" id="A0A540L769"/>
<organism evidence="1 2">
    <name type="scientific">Malus baccata</name>
    <name type="common">Siberian crab apple</name>
    <name type="synonym">Pyrus baccata</name>
    <dbReference type="NCBI Taxonomy" id="106549"/>
    <lineage>
        <taxon>Eukaryota</taxon>
        <taxon>Viridiplantae</taxon>
        <taxon>Streptophyta</taxon>
        <taxon>Embryophyta</taxon>
        <taxon>Tracheophyta</taxon>
        <taxon>Spermatophyta</taxon>
        <taxon>Magnoliopsida</taxon>
        <taxon>eudicotyledons</taxon>
        <taxon>Gunneridae</taxon>
        <taxon>Pentapetalae</taxon>
        <taxon>rosids</taxon>
        <taxon>fabids</taxon>
        <taxon>Rosales</taxon>
        <taxon>Rosaceae</taxon>
        <taxon>Amygdaloideae</taxon>
        <taxon>Maleae</taxon>
        <taxon>Malus</taxon>
    </lineage>
</organism>
<proteinExistence type="predicted"/>
<evidence type="ECO:0000313" key="2">
    <source>
        <dbReference type="Proteomes" id="UP000315295"/>
    </source>
</evidence>
<comment type="caution">
    <text evidence="1">The sequence shown here is derived from an EMBL/GenBank/DDBJ whole genome shotgun (WGS) entry which is preliminary data.</text>
</comment>
<sequence length="81" mass="9532">MKEPGPLPFRSVTRKRNRYESECFDSYSLCTMDNFSKKPTAKEALWENKKEMTPATRGIENEIRALQLEEKKFVTKIKKTT</sequence>
<dbReference type="STRING" id="106549.A0A540L769"/>